<gene>
    <name evidence="1" type="ordered locus">Caur_3674</name>
</gene>
<dbReference type="InParanoid" id="A9WB63"/>
<accession>A9WB63</accession>
<dbReference type="EnsemblBacteria" id="ABY36856">
    <property type="protein sequence ID" value="ABY36856"/>
    <property type="gene ID" value="Caur_3674"/>
</dbReference>
<organism evidence="1 2">
    <name type="scientific">Chloroflexus aurantiacus (strain ATCC 29366 / DSM 635 / J-10-fl)</name>
    <dbReference type="NCBI Taxonomy" id="324602"/>
    <lineage>
        <taxon>Bacteria</taxon>
        <taxon>Bacillati</taxon>
        <taxon>Chloroflexota</taxon>
        <taxon>Chloroflexia</taxon>
        <taxon>Chloroflexales</taxon>
        <taxon>Chloroflexineae</taxon>
        <taxon>Chloroflexaceae</taxon>
        <taxon>Chloroflexus</taxon>
    </lineage>
</organism>
<proteinExistence type="predicted"/>
<sequence length="243" mass="28241">MLTQRMTTLVEQWTAVGDRRSIFLACYQRMTENMLSAVARHDFFDPDWVAHLIGSFADYYFAALAAWERDQSGPAVWQYTFTYANRQDASVAQHLLLGVNAHINCDLVLVLDDLLHQEWPLLSAEQQRQRHADYLAVNRVIEQTIDRVQDEVIAPYSVTLQLLDAVCGPFDEWCTARLIRNWRDDVWQQALTVISLDDQEERLAARRQVDQLALARAYLLSGNLTEVRSFGYPLRWLKRLRLL</sequence>
<evidence type="ECO:0000313" key="1">
    <source>
        <dbReference type="EMBL" id="ABY36856.1"/>
    </source>
</evidence>
<keyword evidence="2" id="KW-1185">Reference proteome</keyword>
<reference evidence="2" key="1">
    <citation type="journal article" date="2011" name="BMC Genomics">
        <title>Complete genome sequence of the filamentous anoxygenic phototrophic bacterium Chloroflexus aurantiacus.</title>
        <authorList>
            <person name="Tang K.H."/>
            <person name="Barry K."/>
            <person name="Chertkov O."/>
            <person name="Dalin E."/>
            <person name="Han C.S."/>
            <person name="Hauser L.J."/>
            <person name="Honchak B.M."/>
            <person name="Karbach L.E."/>
            <person name="Land M.L."/>
            <person name="Lapidus A."/>
            <person name="Larimer F.W."/>
            <person name="Mikhailova N."/>
            <person name="Pitluck S."/>
            <person name="Pierson B.K."/>
            <person name="Blankenship R.E."/>
        </authorList>
    </citation>
    <scope>NUCLEOTIDE SEQUENCE [LARGE SCALE GENOMIC DNA]</scope>
    <source>
        <strain evidence="2">ATCC 29366 / DSM 635 / J-10-fl</strain>
    </source>
</reference>
<dbReference type="RefSeq" id="WP_012259509.1">
    <property type="nucleotide sequence ID" value="NC_010175.1"/>
</dbReference>
<dbReference type="HOGENOM" id="CLU_080120_1_0_0"/>
<dbReference type="EMBL" id="CP000909">
    <property type="protein sequence ID" value="ABY36856.1"/>
    <property type="molecule type" value="Genomic_DNA"/>
</dbReference>
<dbReference type="KEGG" id="cau:Caur_3674"/>
<dbReference type="AlphaFoldDB" id="A9WB63"/>
<dbReference type="PATRIC" id="fig|324602.8.peg.4131"/>
<dbReference type="STRING" id="324602.Caur_3674"/>
<protein>
    <submittedName>
        <fullName evidence="1">Uncharacterized protein</fullName>
    </submittedName>
</protein>
<dbReference type="Proteomes" id="UP000002008">
    <property type="component" value="Chromosome"/>
</dbReference>
<dbReference type="eggNOG" id="ENOG502Z9YG">
    <property type="taxonomic scope" value="Bacteria"/>
</dbReference>
<dbReference type="Pfam" id="PF19458">
    <property type="entry name" value="DUF5995"/>
    <property type="match status" value="1"/>
</dbReference>
<evidence type="ECO:0000313" key="2">
    <source>
        <dbReference type="Proteomes" id="UP000002008"/>
    </source>
</evidence>
<dbReference type="InterPro" id="IPR046037">
    <property type="entry name" value="DUF5995"/>
</dbReference>
<name>A9WB63_CHLAA</name>